<feature type="domain" description="Isochorismatase-like" evidence="8">
    <location>
        <begin position="8"/>
        <end position="186"/>
    </location>
</feature>
<comment type="caution">
    <text evidence="9">The sequence shown here is derived from an EMBL/GenBank/DDBJ whole genome shotgun (WGS) entry which is preliminary data.</text>
</comment>
<accession>A0A6N3ST84</accession>
<evidence type="ECO:0000256" key="3">
    <source>
        <dbReference type="ARBA" id="ARBA00022723"/>
    </source>
</evidence>
<evidence type="ECO:0000256" key="4">
    <source>
        <dbReference type="ARBA" id="ARBA00022801"/>
    </source>
</evidence>
<dbReference type="InterPro" id="IPR036380">
    <property type="entry name" value="Isochorismatase-like_sf"/>
</dbReference>
<keyword evidence="3" id="KW-0479">Metal-binding</keyword>
<keyword evidence="4" id="KW-0378">Hydrolase</keyword>
<evidence type="ECO:0000313" key="9">
    <source>
        <dbReference type="EMBL" id="GAN61415.1"/>
    </source>
</evidence>
<dbReference type="EMBL" id="BJVU01000011">
    <property type="protein sequence ID" value="GEL59679.1"/>
    <property type="molecule type" value="Genomic_DNA"/>
</dbReference>
<dbReference type="PANTHER" id="PTHR11080">
    <property type="entry name" value="PYRAZINAMIDASE/NICOTINAMIDASE"/>
    <property type="match status" value="1"/>
</dbReference>
<evidence type="ECO:0000256" key="1">
    <source>
        <dbReference type="ARBA" id="ARBA00006336"/>
    </source>
</evidence>
<dbReference type="GO" id="GO:0008936">
    <property type="term" value="F:nicotinamidase activity"/>
    <property type="evidence" value="ECO:0007669"/>
    <property type="project" value="UniProtKB-EC"/>
</dbReference>
<dbReference type="EC" id="3.5.1.19" evidence="6"/>
<dbReference type="Gene3D" id="3.40.50.850">
    <property type="entry name" value="Isochorismatase-like"/>
    <property type="match status" value="1"/>
</dbReference>
<dbReference type="GO" id="GO:0046872">
    <property type="term" value="F:metal ion binding"/>
    <property type="evidence" value="ECO:0007669"/>
    <property type="project" value="UniProtKB-KW"/>
</dbReference>
<sequence length="193" mass="20628">MRIGPQDALIIVDVQNDFLPPSGALAVPGGDTILPAVNTLTNLPFGVRVATQDWHPADHCSFTAQNGPWPDHCVQGTEGAELSALLRTNGLAAIMRKGMMQPVDSYSAFTDNNGQNPTGLEGYLHTRSIKRVWVCGLAYDVCVADTAQDAARLGFTTYVVEDACASVKTPPAQVAERLQAHGVTIVRVQDMTP</sequence>
<evidence type="ECO:0000313" key="10">
    <source>
        <dbReference type="EMBL" id="GEL59679.1"/>
    </source>
</evidence>
<dbReference type="GO" id="GO:0019363">
    <property type="term" value="P:pyridine nucleotide biosynthetic process"/>
    <property type="evidence" value="ECO:0007669"/>
    <property type="project" value="UniProtKB-KW"/>
</dbReference>
<evidence type="ECO:0000256" key="7">
    <source>
        <dbReference type="ARBA" id="ARBA00043224"/>
    </source>
</evidence>
<accession>A0A0D6N6V2</accession>
<proteinExistence type="inferred from homology"/>
<evidence type="ECO:0000256" key="5">
    <source>
        <dbReference type="ARBA" id="ARBA00037900"/>
    </source>
</evidence>
<dbReference type="RefSeq" id="WP_048839456.1">
    <property type="nucleotide sequence ID" value="NZ_BAMV01000019.1"/>
</dbReference>
<comment type="similarity">
    <text evidence="1">Belongs to the isochorismatase family.</text>
</comment>
<protein>
    <recommendedName>
        <fullName evidence="6">nicotinamidase</fullName>
        <ecNumber evidence="6">3.5.1.19</ecNumber>
    </recommendedName>
    <alternativeName>
        <fullName evidence="7">Nicotinamide deamidase</fullName>
    </alternativeName>
</protein>
<dbReference type="InterPro" id="IPR052347">
    <property type="entry name" value="Isochorismatase_Nicotinamidase"/>
</dbReference>
<keyword evidence="2" id="KW-0662">Pyridine nucleotide biosynthesis</keyword>
<dbReference type="Proteomes" id="UP000321891">
    <property type="component" value="Unassembled WGS sequence"/>
</dbReference>
<comment type="pathway">
    <text evidence="5">Cofactor biosynthesis; nicotinate biosynthesis; nicotinate from nicotinamide: step 1/1.</text>
</comment>
<reference evidence="10 12" key="2">
    <citation type="submission" date="2019-07" db="EMBL/GenBank/DDBJ databases">
        <title>Whole genome shotgun sequence of Acetobacter cibinongensis NBRC 16605.</title>
        <authorList>
            <person name="Hosoyama A."/>
            <person name="Uohara A."/>
            <person name="Ohji S."/>
            <person name="Ichikawa N."/>
        </authorList>
    </citation>
    <scope>NUCLEOTIDE SEQUENCE [LARGE SCALE GENOMIC DNA]</scope>
    <source>
        <strain evidence="10 12">NBRC 16605</strain>
    </source>
</reference>
<reference evidence="9 11" key="1">
    <citation type="submission" date="2012-11" db="EMBL/GenBank/DDBJ databases">
        <title>Whole genome sequence of Acetobacter cibinongensis 4H-1.</title>
        <authorList>
            <person name="Azuma Y."/>
            <person name="Higashiura N."/>
            <person name="Hirakawa H."/>
            <person name="Matsushita K."/>
        </authorList>
    </citation>
    <scope>NUCLEOTIDE SEQUENCE [LARGE SCALE GENOMIC DNA]</scope>
    <source>
        <strain evidence="9 11">4H-1</strain>
    </source>
</reference>
<dbReference type="STRING" id="1231339.Abci_019_029"/>
<evidence type="ECO:0000259" key="8">
    <source>
        <dbReference type="Pfam" id="PF00857"/>
    </source>
</evidence>
<dbReference type="EMBL" id="BAMV01000019">
    <property type="protein sequence ID" value="GAN61415.1"/>
    <property type="molecule type" value="Genomic_DNA"/>
</dbReference>
<dbReference type="InterPro" id="IPR000868">
    <property type="entry name" value="Isochorismatase-like_dom"/>
</dbReference>
<evidence type="ECO:0000256" key="2">
    <source>
        <dbReference type="ARBA" id="ARBA00022642"/>
    </source>
</evidence>
<dbReference type="SUPFAM" id="SSF52499">
    <property type="entry name" value="Isochorismatase-like hydrolases"/>
    <property type="match status" value="1"/>
</dbReference>
<name>A0A0D6N6V2_9PROT</name>
<evidence type="ECO:0000313" key="12">
    <source>
        <dbReference type="Proteomes" id="UP000321891"/>
    </source>
</evidence>
<evidence type="ECO:0000313" key="11">
    <source>
        <dbReference type="Proteomes" id="UP000032671"/>
    </source>
</evidence>
<dbReference type="CDD" id="cd01011">
    <property type="entry name" value="nicotinamidase"/>
    <property type="match status" value="1"/>
</dbReference>
<dbReference type="Proteomes" id="UP000032671">
    <property type="component" value="Unassembled WGS sequence"/>
</dbReference>
<gene>
    <name evidence="10" type="primary">pncA</name>
    <name evidence="9" type="ORF">Abci_019_029</name>
    <name evidence="10" type="ORF">ACI01nite_22810</name>
</gene>
<dbReference type="AlphaFoldDB" id="A0A0D6N6V2"/>
<keyword evidence="12" id="KW-1185">Reference proteome</keyword>
<evidence type="ECO:0000256" key="6">
    <source>
        <dbReference type="ARBA" id="ARBA00039017"/>
    </source>
</evidence>
<dbReference type="Pfam" id="PF00857">
    <property type="entry name" value="Isochorismatase"/>
    <property type="match status" value="1"/>
</dbReference>
<dbReference type="PANTHER" id="PTHR11080:SF2">
    <property type="entry name" value="LD05707P"/>
    <property type="match status" value="1"/>
</dbReference>
<organism evidence="9 11">
    <name type="scientific">Acetobacter cibinongensis</name>
    <dbReference type="NCBI Taxonomy" id="146475"/>
    <lineage>
        <taxon>Bacteria</taxon>
        <taxon>Pseudomonadati</taxon>
        <taxon>Pseudomonadota</taxon>
        <taxon>Alphaproteobacteria</taxon>
        <taxon>Acetobacterales</taxon>
        <taxon>Acetobacteraceae</taxon>
        <taxon>Acetobacter</taxon>
    </lineage>
</organism>